<feature type="compositionally biased region" description="Low complexity" evidence="1">
    <location>
        <begin position="1"/>
        <end position="13"/>
    </location>
</feature>
<dbReference type="Proteomes" id="UP000799750">
    <property type="component" value="Unassembled WGS sequence"/>
</dbReference>
<accession>A0A6A6Q9X5</accession>
<feature type="region of interest" description="Disordered" evidence="1">
    <location>
        <begin position="1"/>
        <end position="26"/>
    </location>
</feature>
<protein>
    <submittedName>
        <fullName evidence="2">Uncharacterized protein</fullName>
    </submittedName>
</protein>
<dbReference type="AlphaFoldDB" id="A0A6A6Q9X5"/>
<sequence length="99" mass="10767">MIGKPSPTGPTTTKLDHNQSGVTDNEIGCGNGAALIRPADGYSQHGRPLSAHLLQADILPRVVWTIDDVVGSDWPRRRGNTSSRVEKHEQLEVRLRGGF</sequence>
<keyword evidence="3" id="KW-1185">Reference proteome</keyword>
<evidence type="ECO:0000256" key="1">
    <source>
        <dbReference type="SAM" id="MobiDB-lite"/>
    </source>
</evidence>
<evidence type="ECO:0000313" key="2">
    <source>
        <dbReference type="EMBL" id="KAF2488901.1"/>
    </source>
</evidence>
<name>A0A6A6Q9X5_9PEZI</name>
<reference evidence="2" key="1">
    <citation type="journal article" date="2020" name="Stud. Mycol.">
        <title>101 Dothideomycetes genomes: a test case for predicting lifestyles and emergence of pathogens.</title>
        <authorList>
            <person name="Haridas S."/>
            <person name="Albert R."/>
            <person name="Binder M."/>
            <person name="Bloem J."/>
            <person name="Labutti K."/>
            <person name="Salamov A."/>
            <person name="Andreopoulos B."/>
            <person name="Baker S."/>
            <person name="Barry K."/>
            <person name="Bills G."/>
            <person name="Bluhm B."/>
            <person name="Cannon C."/>
            <person name="Castanera R."/>
            <person name="Culley D."/>
            <person name="Daum C."/>
            <person name="Ezra D."/>
            <person name="Gonzalez J."/>
            <person name="Henrissat B."/>
            <person name="Kuo A."/>
            <person name="Liang C."/>
            <person name="Lipzen A."/>
            <person name="Lutzoni F."/>
            <person name="Magnuson J."/>
            <person name="Mondo S."/>
            <person name="Nolan M."/>
            <person name="Ohm R."/>
            <person name="Pangilinan J."/>
            <person name="Park H.-J."/>
            <person name="Ramirez L."/>
            <person name="Alfaro M."/>
            <person name="Sun H."/>
            <person name="Tritt A."/>
            <person name="Yoshinaga Y."/>
            <person name="Zwiers L.-H."/>
            <person name="Turgeon B."/>
            <person name="Goodwin S."/>
            <person name="Spatafora J."/>
            <person name="Crous P."/>
            <person name="Grigoriev I."/>
        </authorList>
    </citation>
    <scope>NUCLEOTIDE SEQUENCE</scope>
    <source>
        <strain evidence="2">CBS 269.34</strain>
    </source>
</reference>
<evidence type="ECO:0000313" key="3">
    <source>
        <dbReference type="Proteomes" id="UP000799750"/>
    </source>
</evidence>
<proteinExistence type="predicted"/>
<gene>
    <name evidence="2" type="ORF">BU16DRAFT_567865</name>
</gene>
<organism evidence="2 3">
    <name type="scientific">Lophium mytilinum</name>
    <dbReference type="NCBI Taxonomy" id="390894"/>
    <lineage>
        <taxon>Eukaryota</taxon>
        <taxon>Fungi</taxon>
        <taxon>Dikarya</taxon>
        <taxon>Ascomycota</taxon>
        <taxon>Pezizomycotina</taxon>
        <taxon>Dothideomycetes</taxon>
        <taxon>Pleosporomycetidae</taxon>
        <taxon>Mytilinidiales</taxon>
        <taxon>Mytilinidiaceae</taxon>
        <taxon>Lophium</taxon>
    </lineage>
</organism>
<dbReference type="EMBL" id="MU004200">
    <property type="protein sequence ID" value="KAF2488901.1"/>
    <property type="molecule type" value="Genomic_DNA"/>
</dbReference>